<dbReference type="Pfam" id="PF00196">
    <property type="entry name" value="GerE"/>
    <property type="match status" value="1"/>
</dbReference>
<sequence>MIDPSPSLRAAPIVVSGEGCGHFFRPPLPQGYIKRPRLCERLLHGLGGRLLFIGAPAGFGKSSLAIEFCEGLPAGWQSLWLGLASRDSDPGRFLERLLAGLQSCYPGLASEAAGVLKLRQRHQPFAFEAWLGELLDELGERLDTARPLLVVLDDYHLAQGAVLDGCLQFLLNHLPAGLILLVTSRQRPDWHLARLRLSRQLLELQEQDLRLDEREVETLLRERGVRLTAAELAELRLRSEGWVAGLRLWLLAAEEGGAVRGQAGLQGAQGLIRDYLLEEVIGRQPQAVQAFLYETAGQERICAELCDALRDARDSSEILRHLQAHQVFLVPLDSQGRWFRYHHLFSDLLRARSEPALANGRHLRASNWFAAQGLIGEAVEHALRAGQPGVAAQLVQNLSEEQLLGEQDFAALLRWKANLPDSLLVSTPRLIALYGWALVLACQLDAAEDLIGQLQRFLPAPDAEQQRNLIAQWLALSGVIARGRGDSDRARRHCEAALQDLPLERYGQRLLCLSTLGNLAISQNDIWQARAINRNALELAQRVGNPLFEALVHHDRARSLQARGEVSRALGEVEIGLARLRGLPGDAYATRARLRLYGGYLLTVRLQPQDAREQLRAGVSEARACRDLGVLLGHCCLAALDGREGRFAEAFAELAEAERLMHMWDVPAVYYLAIITLSKCELWLLQGQTELAAVWLQRLAETYGGEQAAAAPEFQPQLHLHIALLQGVLATTQGRAEAAERFFSGLAKTGIDSLPGTTARVQMILLLRRAGREHEARMQLRGCVQALAGGALLPFRQLLEQEPQWLGERLREYPNCPLCLSLLEQLPAAVVLPTACCEGLSTRELAVLQLIAQGCSNQQISERLFISLHTVKTHARHINGKLNVQRRTEAVARAQVLGLLNS</sequence>
<evidence type="ECO:0000313" key="5">
    <source>
        <dbReference type="EMBL" id="NYH71546.1"/>
    </source>
</evidence>
<dbReference type="RefSeq" id="WP_179537529.1">
    <property type="nucleotide sequence ID" value="NZ_JACBYV010000001.1"/>
</dbReference>
<dbReference type="InterPro" id="IPR027417">
    <property type="entry name" value="P-loop_NTPase"/>
</dbReference>
<keyword evidence="2" id="KW-0238">DNA-binding</keyword>
<dbReference type="Pfam" id="PF25873">
    <property type="entry name" value="WHD_MalT"/>
    <property type="match status" value="1"/>
</dbReference>
<dbReference type="PROSITE" id="PS50043">
    <property type="entry name" value="HTH_LUXR_2"/>
    <property type="match status" value="1"/>
</dbReference>
<evidence type="ECO:0000256" key="3">
    <source>
        <dbReference type="ARBA" id="ARBA00023163"/>
    </source>
</evidence>
<dbReference type="InterPro" id="IPR059106">
    <property type="entry name" value="WHD_MalT"/>
</dbReference>
<feature type="domain" description="HTH luxR-type" evidence="4">
    <location>
        <begin position="833"/>
        <end position="898"/>
    </location>
</feature>
<organism evidence="5 6">
    <name type="scientific">Phytopseudomonas flavescens</name>
    <dbReference type="NCBI Taxonomy" id="29435"/>
    <lineage>
        <taxon>Bacteria</taxon>
        <taxon>Pseudomonadati</taxon>
        <taxon>Pseudomonadota</taxon>
        <taxon>Gammaproteobacteria</taxon>
        <taxon>Pseudomonadales</taxon>
        <taxon>Pseudomonadaceae</taxon>
        <taxon>Phytopseudomonas</taxon>
    </lineage>
</organism>
<evidence type="ECO:0000256" key="2">
    <source>
        <dbReference type="ARBA" id="ARBA00023125"/>
    </source>
</evidence>
<dbReference type="AlphaFoldDB" id="A0A7Y9XHM1"/>
<keyword evidence="3" id="KW-0804">Transcription</keyword>
<dbReference type="SUPFAM" id="SSF52540">
    <property type="entry name" value="P-loop containing nucleoside triphosphate hydrolases"/>
    <property type="match status" value="1"/>
</dbReference>
<dbReference type="Gene3D" id="1.10.10.10">
    <property type="entry name" value="Winged helix-like DNA-binding domain superfamily/Winged helix DNA-binding domain"/>
    <property type="match status" value="1"/>
</dbReference>
<accession>A0A7Y9XHM1</accession>
<dbReference type="GO" id="GO:0006355">
    <property type="term" value="P:regulation of DNA-templated transcription"/>
    <property type="evidence" value="ECO:0007669"/>
    <property type="project" value="InterPro"/>
</dbReference>
<evidence type="ECO:0000259" key="4">
    <source>
        <dbReference type="PROSITE" id="PS50043"/>
    </source>
</evidence>
<evidence type="ECO:0000256" key="1">
    <source>
        <dbReference type="ARBA" id="ARBA00023015"/>
    </source>
</evidence>
<comment type="caution">
    <text evidence="5">The sequence shown here is derived from an EMBL/GenBank/DDBJ whole genome shotgun (WGS) entry which is preliminary data.</text>
</comment>
<dbReference type="PANTHER" id="PTHR44688">
    <property type="entry name" value="DNA-BINDING TRANSCRIPTIONAL ACTIVATOR DEVR_DOSR"/>
    <property type="match status" value="1"/>
</dbReference>
<dbReference type="SUPFAM" id="SSF46894">
    <property type="entry name" value="C-terminal effector domain of the bipartite response regulators"/>
    <property type="match status" value="1"/>
</dbReference>
<evidence type="ECO:0000313" key="6">
    <source>
        <dbReference type="Proteomes" id="UP000578688"/>
    </source>
</evidence>
<gene>
    <name evidence="5" type="ORF">FHR27_000156</name>
</gene>
<dbReference type="PROSITE" id="PS00622">
    <property type="entry name" value="HTH_LUXR_1"/>
    <property type="match status" value="1"/>
</dbReference>
<dbReference type="Gene3D" id="3.40.50.300">
    <property type="entry name" value="P-loop containing nucleotide triphosphate hydrolases"/>
    <property type="match status" value="1"/>
</dbReference>
<keyword evidence="1" id="KW-0805">Transcription regulation</keyword>
<dbReference type="GO" id="GO:0003677">
    <property type="term" value="F:DNA binding"/>
    <property type="evidence" value="ECO:0007669"/>
    <property type="project" value="UniProtKB-KW"/>
</dbReference>
<dbReference type="InterPro" id="IPR036388">
    <property type="entry name" value="WH-like_DNA-bd_sf"/>
</dbReference>
<name>A0A7Y9XHM1_9GAMM</name>
<dbReference type="InterPro" id="IPR016032">
    <property type="entry name" value="Sig_transdc_resp-reg_C-effctor"/>
</dbReference>
<dbReference type="InterPro" id="IPR011990">
    <property type="entry name" value="TPR-like_helical_dom_sf"/>
</dbReference>
<reference evidence="5 6" key="1">
    <citation type="submission" date="2020-07" db="EMBL/GenBank/DDBJ databases">
        <title>Genomic analyses of the natural microbiome of Caenorhabditis elegans.</title>
        <authorList>
            <person name="Samuel B."/>
        </authorList>
    </citation>
    <scope>NUCLEOTIDE SEQUENCE [LARGE SCALE GENOMIC DNA]</scope>
    <source>
        <strain evidence="5 6">BIGb0408</strain>
    </source>
</reference>
<dbReference type="Proteomes" id="UP000578688">
    <property type="component" value="Unassembled WGS sequence"/>
</dbReference>
<dbReference type="EMBL" id="JACBYV010000001">
    <property type="protein sequence ID" value="NYH71546.1"/>
    <property type="molecule type" value="Genomic_DNA"/>
</dbReference>
<dbReference type="PANTHER" id="PTHR44688:SF16">
    <property type="entry name" value="DNA-BINDING TRANSCRIPTIONAL ACTIVATOR DEVR_DOSR"/>
    <property type="match status" value="1"/>
</dbReference>
<dbReference type="SMART" id="SM00421">
    <property type="entry name" value="HTH_LUXR"/>
    <property type="match status" value="1"/>
</dbReference>
<protein>
    <submittedName>
        <fullName evidence="5">LuxR family maltose regulon positive regulatory protein</fullName>
    </submittedName>
</protein>
<keyword evidence="6" id="KW-1185">Reference proteome</keyword>
<dbReference type="CDD" id="cd06170">
    <property type="entry name" value="LuxR_C_like"/>
    <property type="match status" value="1"/>
</dbReference>
<dbReference type="SUPFAM" id="SSF48452">
    <property type="entry name" value="TPR-like"/>
    <property type="match status" value="1"/>
</dbReference>
<dbReference type="Gene3D" id="1.25.40.10">
    <property type="entry name" value="Tetratricopeptide repeat domain"/>
    <property type="match status" value="1"/>
</dbReference>
<dbReference type="PRINTS" id="PR00038">
    <property type="entry name" value="HTHLUXR"/>
</dbReference>
<dbReference type="InterPro" id="IPR000792">
    <property type="entry name" value="Tscrpt_reg_LuxR_C"/>
</dbReference>
<proteinExistence type="predicted"/>